<accession>A0A915ACC7</accession>
<reference evidence="2" key="1">
    <citation type="submission" date="2022-11" db="UniProtKB">
        <authorList>
            <consortium name="WormBaseParasite"/>
        </authorList>
    </citation>
    <scope>IDENTIFICATION</scope>
</reference>
<organism evidence="1 2">
    <name type="scientific">Parascaris univalens</name>
    <name type="common">Nematode worm</name>
    <dbReference type="NCBI Taxonomy" id="6257"/>
    <lineage>
        <taxon>Eukaryota</taxon>
        <taxon>Metazoa</taxon>
        <taxon>Ecdysozoa</taxon>
        <taxon>Nematoda</taxon>
        <taxon>Chromadorea</taxon>
        <taxon>Rhabditida</taxon>
        <taxon>Spirurina</taxon>
        <taxon>Ascaridomorpha</taxon>
        <taxon>Ascaridoidea</taxon>
        <taxon>Ascarididae</taxon>
        <taxon>Parascaris</taxon>
    </lineage>
</organism>
<evidence type="ECO:0000313" key="1">
    <source>
        <dbReference type="Proteomes" id="UP000887569"/>
    </source>
</evidence>
<proteinExistence type="predicted"/>
<evidence type="ECO:0000313" key="2">
    <source>
        <dbReference type="WBParaSite" id="PgR005X_g112_t01"/>
    </source>
</evidence>
<sequence>MGCGGRFGADWRQRVRRTEGRTERVGFRCVGHLVHWSFVICDATTVIELSRFQEFLCLSGRVLRNLHNIEELAKKDCEGPDGTQTRGNDLSLGQ</sequence>
<dbReference type="Proteomes" id="UP000887569">
    <property type="component" value="Unplaced"/>
</dbReference>
<dbReference type="AlphaFoldDB" id="A0A915ACC7"/>
<keyword evidence="1" id="KW-1185">Reference proteome</keyword>
<protein>
    <submittedName>
        <fullName evidence="2">Uncharacterized protein</fullName>
    </submittedName>
</protein>
<name>A0A915ACC7_PARUN</name>
<dbReference type="WBParaSite" id="PgR005X_g112_t01">
    <property type="protein sequence ID" value="PgR005X_g112_t01"/>
    <property type="gene ID" value="PgR005X_g112"/>
</dbReference>